<reference evidence="7 8" key="1">
    <citation type="submission" date="2018-08" db="EMBL/GenBank/DDBJ databases">
        <title>A genome reference for cultivated species of the human gut microbiota.</title>
        <authorList>
            <person name="Zou Y."/>
            <person name="Xue W."/>
            <person name="Luo G."/>
        </authorList>
    </citation>
    <scope>NUCLEOTIDE SEQUENCE [LARGE SCALE GENOMIC DNA]</scope>
    <source>
        <strain evidence="7 8">AF14-6AC</strain>
    </source>
</reference>
<dbReference type="Pfam" id="PF08534">
    <property type="entry name" value="Redoxin"/>
    <property type="match status" value="1"/>
</dbReference>
<organism evidence="7 8">
    <name type="scientific">Odoribacter splanchnicus</name>
    <dbReference type="NCBI Taxonomy" id="28118"/>
    <lineage>
        <taxon>Bacteria</taxon>
        <taxon>Pseudomonadati</taxon>
        <taxon>Bacteroidota</taxon>
        <taxon>Bacteroidia</taxon>
        <taxon>Bacteroidales</taxon>
        <taxon>Odoribacteraceae</taxon>
        <taxon>Odoribacter</taxon>
    </lineage>
</organism>
<dbReference type="EMBL" id="QRYW01000045">
    <property type="protein sequence ID" value="RGV19854.1"/>
    <property type="molecule type" value="Genomic_DNA"/>
</dbReference>
<dbReference type="InterPro" id="IPR013766">
    <property type="entry name" value="Thioredoxin_domain"/>
</dbReference>
<dbReference type="Gene3D" id="3.40.30.10">
    <property type="entry name" value="Glutaredoxin"/>
    <property type="match status" value="1"/>
</dbReference>
<evidence type="ECO:0000313" key="8">
    <source>
        <dbReference type="Proteomes" id="UP000283426"/>
    </source>
</evidence>
<dbReference type="PROSITE" id="PS51352">
    <property type="entry name" value="THIOREDOXIN_2"/>
    <property type="match status" value="1"/>
</dbReference>
<feature type="domain" description="Thioredoxin" evidence="6">
    <location>
        <begin position="321"/>
        <end position="463"/>
    </location>
</feature>
<accession>A0A412W6Q1</accession>
<name>A0A412W6Q1_9BACT</name>
<evidence type="ECO:0000259" key="6">
    <source>
        <dbReference type="PROSITE" id="PS51352"/>
    </source>
</evidence>
<dbReference type="SUPFAM" id="SSF52833">
    <property type="entry name" value="Thioredoxin-like"/>
    <property type="match status" value="1"/>
</dbReference>
<feature type="signal peptide" evidence="5">
    <location>
        <begin position="1"/>
        <end position="19"/>
    </location>
</feature>
<evidence type="ECO:0000313" key="7">
    <source>
        <dbReference type="EMBL" id="RGV19854.1"/>
    </source>
</evidence>
<dbReference type="GO" id="GO:0030313">
    <property type="term" value="C:cell envelope"/>
    <property type="evidence" value="ECO:0007669"/>
    <property type="project" value="UniProtKB-SubCell"/>
</dbReference>
<dbReference type="PANTHER" id="PTHR42852">
    <property type="entry name" value="THIOL:DISULFIDE INTERCHANGE PROTEIN DSBE"/>
    <property type="match status" value="1"/>
</dbReference>
<evidence type="ECO:0000256" key="1">
    <source>
        <dbReference type="ARBA" id="ARBA00004196"/>
    </source>
</evidence>
<keyword evidence="5" id="KW-0732">Signal</keyword>
<gene>
    <name evidence="7" type="ORF">DWW24_17425</name>
</gene>
<keyword evidence="3" id="KW-1015">Disulfide bond</keyword>
<evidence type="ECO:0000256" key="2">
    <source>
        <dbReference type="ARBA" id="ARBA00022748"/>
    </source>
</evidence>
<dbReference type="PROSITE" id="PS51257">
    <property type="entry name" value="PROKAR_LIPOPROTEIN"/>
    <property type="match status" value="1"/>
</dbReference>
<dbReference type="Proteomes" id="UP000283426">
    <property type="component" value="Unassembled WGS sequence"/>
</dbReference>
<evidence type="ECO:0000256" key="5">
    <source>
        <dbReference type="SAM" id="SignalP"/>
    </source>
</evidence>
<feature type="chain" id="PRO_5019016786" evidence="5">
    <location>
        <begin position="20"/>
        <end position="464"/>
    </location>
</feature>
<dbReference type="InterPro" id="IPR036249">
    <property type="entry name" value="Thioredoxin-like_sf"/>
</dbReference>
<protein>
    <submittedName>
        <fullName evidence="7">TlpA family protein disulfide reductase</fullName>
    </submittedName>
</protein>
<comment type="caution">
    <text evidence="7">The sequence shown here is derived from an EMBL/GenBank/DDBJ whole genome shotgun (WGS) entry which is preliminary data.</text>
</comment>
<dbReference type="InterPro" id="IPR050553">
    <property type="entry name" value="Thioredoxin_ResA/DsbE_sf"/>
</dbReference>
<sequence length="464" mass="52388">MMKKTFIILLTWISCAVWPTVTQGQLLKGSVSGNIDGVTIAISLDGTMLSTEYRPIAISGDGTFVFDVDLETPFNDVILEFGSKGQLAGTCGAHLAAGETLSLTVAETEAGGLSVQFSGKYKDISEFYTHFLRACDVMQYLNDQPYETKRAELTAGVERVKQQLPLIGDAGLREYYTRSLEAAEKQVMYMLLQNKARAENKQPREYPEYNELMRNTDIDDEIGLKYGLHANLVSAYIAPELFSPLQNMTPYALRFMEVADSLGVTSHIVRKALCKHCAFSYFTYGKGGDYEQFWRRFTVFARDYPEIVAEYAPRIEALERTRKGKEAYDAVMTDPEGKTMRLSEFFGTLLYIDVWATWCGPCCAEIPELEKVVEHYQGNDNIRFVSISLDSDPKAWKAKLEQDKPSWPQFILDRKTAKQFQADWGINGIPRFILIDKNGRIYNGDAMRPSNSGIIPFLDKAMNE</sequence>
<dbReference type="AlphaFoldDB" id="A0A412W6Q1"/>
<dbReference type="PANTHER" id="PTHR42852:SF6">
    <property type="entry name" value="THIOL:DISULFIDE INTERCHANGE PROTEIN DSBE"/>
    <property type="match status" value="1"/>
</dbReference>
<dbReference type="InterPro" id="IPR013740">
    <property type="entry name" value="Redoxin"/>
</dbReference>
<evidence type="ECO:0000256" key="4">
    <source>
        <dbReference type="ARBA" id="ARBA00023284"/>
    </source>
</evidence>
<keyword evidence="2" id="KW-0201">Cytochrome c-type biogenesis</keyword>
<comment type="subcellular location">
    <subcellularLocation>
        <location evidence="1">Cell envelope</location>
    </subcellularLocation>
</comment>
<proteinExistence type="predicted"/>
<dbReference type="GO" id="GO:0017004">
    <property type="term" value="P:cytochrome complex assembly"/>
    <property type="evidence" value="ECO:0007669"/>
    <property type="project" value="UniProtKB-KW"/>
</dbReference>
<keyword evidence="4" id="KW-0676">Redox-active center</keyword>
<dbReference type="CDD" id="cd02966">
    <property type="entry name" value="TlpA_like_family"/>
    <property type="match status" value="1"/>
</dbReference>
<evidence type="ECO:0000256" key="3">
    <source>
        <dbReference type="ARBA" id="ARBA00023157"/>
    </source>
</evidence>